<sequence length="182" mass="21370">MKTQTYIVNGIYDTEKMYLTIGKDSVEKHFKPYRKYISRYNIEKESLVRLQNINGVPNLIDCDDRNKTLVMSKISGKTPAYLTRDNLKDLIKLVNKMLDAGVARHALPIRDIIVDNQNKLGLVDFERSTLRGSIIRLDWYVAKKVTHYHLYRLIAQFQPDLLTNKQSQKLNAVTRIRHFFKR</sequence>
<dbReference type="Proteomes" id="UP000191820">
    <property type="component" value="Chromosome"/>
</dbReference>
<reference evidence="1 2" key="1">
    <citation type="submission" date="2017-03" db="EMBL/GenBank/DDBJ databases">
        <title>Genome sequencing of Shewanella japonica KCTC 22435.</title>
        <authorList>
            <person name="Kim K.M."/>
        </authorList>
    </citation>
    <scope>NUCLEOTIDE SEQUENCE [LARGE SCALE GENOMIC DNA]</scope>
    <source>
        <strain evidence="1 2">KCTC 22435</strain>
    </source>
</reference>
<gene>
    <name evidence="1" type="ORF">SJ2017_2842</name>
</gene>
<evidence type="ECO:0000313" key="2">
    <source>
        <dbReference type="Proteomes" id="UP000191820"/>
    </source>
</evidence>
<dbReference type="InterPro" id="IPR011009">
    <property type="entry name" value="Kinase-like_dom_sf"/>
</dbReference>
<evidence type="ECO:0000313" key="1">
    <source>
        <dbReference type="EMBL" id="ARD23123.1"/>
    </source>
</evidence>
<name>A0ABN4YF45_9GAMM</name>
<evidence type="ECO:0008006" key="3">
    <source>
        <dbReference type="Google" id="ProtNLM"/>
    </source>
</evidence>
<organism evidence="1 2">
    <name type="scientific">Shewanella japonica</name>
    <dbReference type="NCBI Taxonomy" id="93973"/>
    <lineage>
        <taxon>Bacteria</taxon>
        <taxon>Pseudomonadati</taxon>
        <taxon>Pseudomonadota</taxon>
        <taxon>Gammaproteobacteria</taxon>
        <taxon>Alteromonadales</taxon>
        <taxon>Shewanellaceae</taxon>
        <taxon>Shewanella</taxon>
    </lineage>
</organism>
<dbReference type="EMBL" id="CP020472">
    <property type="protein sequence ID" value="ARD23123.1"/>
    <property type="molecule type" value="Genomic_DNA"/>
</dbReference>
<protein>
    <recommendedName>
        <fullName evidence="3">PhoP regulatory network protein YrbL</fullName>
    </recommendedName>
</protein>
<dbReference type="SUPFAM" id="SSF56112">
    <property type="entry name" value="Protein kinase-like (PK-like)"/>
    <property type="match status" value="1"/>
</dbReference>
<keyword evidence="2" id="KW-1185">Reference proteome</keyword>
<accession>A0ABN4YF45</accession>
<dbReference type="RefSeq" id="WP_156003301.1">
    <property type="nucleotide sequence ID" value="NZ_CP020472.1"/>
</dbReference>
<proteinExistence type="predicted"/>